<evidence type="ECO:0000256" key="1">
    <source>
        <dbReference type="PROSITE-ProRule" id="PRU00110"/>
    </source>
</evidence>
<dbReference type="SUPFAM" id="SSF47226">
    <property type="entry name" value="Histidine-containing phosphotransfer domain, HPT domain"/>
    <property type="match status" value="1"/>
</dbReference>
<comment type="caution">
    <text evidence="3">The sequence shown here is derived from an EMBL/GenBank/DDBJ whole genome shotgun (WGS) entry which is preliminary data.</text>
</comment>
<name>A0ABQ5MHV7_9FLAO</name>
<reference evidence="3" key="1">
    <citation type="submission" date="2022-07" db="EMBL/GenBank/DDBJ databases">
        <title>Taxonomy of Novel Oxalotrophic and Methylotrophic Bacteria.</title>
        <authorList>
            <person name="Sahin N."/>
            <person name="Tani A."/>
        </authorList>
    </citation>
    <scope>NUCLEOTIDE SEQUENCE</scope>
    <source>
        <strain evidence="3">Y10</strain>
    </source>
</reference>
<dbReference type="EMBL" id="BRVO01000001">
    <property type="protein sequence ID" value="GLB48973.1"/>
    <property type="molecule type" value="Genomic_DNA"/>
</dbReference>
<keyword evidence="1" id="KW-0597">Phosphoprotein</keyword>
<sequence length="110" mass="12616">MYNLTKIEELSGGDEDFIVSVVTLFIEEVPEDMQKIEEGIAEKDYHKVYQNAHKIKPNVDLVGLDVAFQAILEIEQSARAENHEEVVAKYEVIYKEITTAIADLKRDYNI</sequence>
<dbReference type="Pfam" id="PF01627">
    <property type="entry name" value="Hpt"/>
    <property type="match status" value="1"/>
</dbReference>
<feature type="domain" description="HPt" evidence="2">
    <location>
        <begin position="14"/>
        <end position="110"/>
    </location>
</feature>
<proteinExistence type="predicted"/>
<accession>A0ABQ5MHV7</accession>
<dbReference type="RefSeq" id="WP_281764593.1">
    <property type="nucleotide sequence ID" value="NZ_BRVO01000001.1"/>
</dbReference>
<keyword evidence="4" id="KW-1185">Reference proteome</keyword>
<evidence type="ECO:0000313" key="3">
    <source>
        <dbReference type="EMBL" id="GLB48973.1"/>
    </source>
</evidence>
<dbReference type="InterPro" id="IPR008207">
    <property type="entry name" value="Sig_transdc_His_kin_Hpt_dom"/>
</dbReference>
<feature type="modified residue" description="Phosphohistidine" evidence="1">
    <location>
        <position position="53"/>
    </location>
</feature>
<evidence type="ECO:0000313" key="4">
    <source>
        <dbReference type="Proteomes" id="UP001143543"/>
    </source>
</evidence>
<protein>
    <submittedName>
        <fullName evidence="3">Phosphotransfer protein</fullName>
    </submittedName>
</protein>
<organism evidence="3 4">
    <name type="scientific">Neptunitalea lumnitzerae</name>
    <dbReference type="NCBI Taxonomy" id="2965509"/>
    <lineage>
        <taxon>Bacteria</taxon>
        <taxon>Pseudomonadati</taxon>
        <taxon>Bacteroidota</taxon>
        <taxon>Flavobacteriia</taxon>
        <taxon>Flavobacteriales</taxon>
        <taxon>Flavobacteriaceae</taxon>
        <taxon>Neptunitalea</taxon>
    </lineage>
</organism>
<dbReference type="Proteomes" id="UP001143543">
    <property type="component" value="Unassembled WGS sequence"/>
</dbReference>
<dbReference type="PROSITE" id="PS50894">
    <property type="entry name" value="HPT"/>
    <property type="match status" value="1"/>
</dbReference>
<gene>
    <name evidence="3" type="ORF">Y10_13410</name>
</gene>
<evidence type="ECO:0000259" key="2">
    <source>
        <dbReference type="PROSITE" id="PS50894"/>
    </source>
</evidence>
<dbReference type="Gene3D" id="1.20.120.160">
    <property type="entry name" value="HPT domain"/>
    <property type="match status" value="1"/>
</dbReference>
<dbReference type="InterPro" id="IPR036641">
    <property type="entry name" value="HPT_dom_sf"/>
</dbReference>